<reference evidence="11" key="1">
    <citation type="journal article" date="2023" name="Microbiol Resour">
        <title>Genome Sequences of Rhodoplanes serenus and Two Thermotolerant Strains, Rhodoplanes tepidamans and 'Rhodoplanes cryptolactis,' Further Refine the Genus.</title>
        <authorList>
            <person name="Rayyan A.A."/>
            <person name="Kyndt J.A."/>
        </authorList>
    </citation>
    <scope>NUCLEOTIDE SEQUENCE</scope>
    <source>
        <strain evidence="11">DSM 9987</strain>
    </source>
</reference>
<feature type="domain" description="ABC transmembrane type-1" evidence="10">
    <location>
        <begin position="395"/>
        <end position="601"/>
    </location>
</feature>
<evidence type="ECO:0000256" key="5">
    <source>
        <dbReference type="ARBA" id="ARBA00022475"/>
    </source>
</evidence>
<dbReference type="CDD" id="cd06261">
    <property type="entry name" value="TM_PBP2"/>
    <property type="match status" value="1"/>
</dbReference>
<dbReference type="InterPro" id="IPR000515">
    <property type="entry name" value="MetI-like"/>
</dbReference>
<feature type="transmembrane region" description="Helical" evidence="9">
    <location>
        <begin position="468"/>
        <end position="490"/>
    </location>
</feature>
<evidence type="ECO:0000256" key="8">
    <source>
        <dbReference type="ARBA" id="ARBA00023136"/>
    </source>
</evidence>
<protein>
    <recommendedName>
        <fullName evidence="3 9">Phosphate transport system permease protein PstA</fullName>
    </recommendedName>
</protein>
<dbReference type="Gene3D" id="1.10.3720.10">
    <property type="entry name" value="MetI-like"/>
    <property type="match status" value="1"/>
</dbReference>
<dbReference type="Pfam" id="PF11812">
    <property type="entry name" value="DUF3333"/>
    <property type="match status" value="1"/>
</dbReference>
<reference evidence="11" key="2">
    <citation type="submission" date="2023-02" db="EMBL/GenBank/DDBJ databases">
        <authorList>
            <person name="Rayyan A."/>
            <person name="Meyer T."/>
            <person name="Kyndt J.A."/>
        </authorList>
    </citation>
    <scope>NUCLEOTIDE SEQUENCE</scope>
    <source>
        <strain evidence="11">DSM 9987</strain>
    </source>
</reference>
<gene>
    <name evidence="11" type="primary">pstA</name>
    <name evidence="11" type="ORF">PQJ73_11020</name>
</gene>
<evidence type="ECO:0000256" key="6">
    <source>
        <dbReference type="ARBA" id="ARBA00022692"/>
    </source>
</evidence>
<dbReference type="InterPro" id="IPR005672">
    <property type="entry name" value="Phosphate_PstA"/>
</dbReference>
<feature type="transmembrane region" description="Helical" evidence="9">
    <location>
        <begin position="440"/>
        <end position="462"/>
    </location>
</feature>
<dbReference type="EMBL" id="JAQQLI010000014">
    <property type="protein sequence ID" value="MDC7786212.1"/>
    <property type="molecule type" value="Genomic_DNA"/>
</dbReference>
<dbReference type="PROSITE" id="PS50928">
    <property type="entry name" value="ABC_TM1"/>
    <property type="match status" value="1"/>
</dbReference>
<evidence type="ECO:0000256" key="7">
    <source>
        <dbReference type="ARBA" id="ARBA00022989"/>
    </source>
</evidence>
<dbReference type="InterPro" id="IPR024573">
    <property type="entry name" value="DUF3333"/>
</dbReference>
<comment type="subcellular location">
    <subcellularLocation>
        <location evidence="9">Cell inner membrane</location>
        <topology evidence="9">Multi-pass membrane protein</topology>
    </subcellularLocation>
    <subcellularLocation>
        <location evidence="1">Cell membrane</location>
        <topology evidence="1">Multi-pass membrane protein</topology>
    </subcellularLocation>
</comment>
<organism evidence="11 12">
    <name type="scientific">Rhodoplanes tepidamans</name>
    <name type="common">Rhodoplanes cryptolactis</name>
    <dbReference type="NCBI Taxonomy" id="200616"/>
    <lineage>
        <taxon>Bacteria</taxon>
        <taxon>Pseudomonadati</taxon>
        <taxon>Pseudomonadota</taxon>
        <taxon>Alphaproteobacteria</taxon>
        <taxon>Hyphomicrobiales</taxon>
        <taxon>Nitrobacteraceae</taxon>
        <taxon>Rhodoplanes</taxon>
    </lineage>
</organism>
<keyword evidence="6 9" id="KW-0812">Transmembrane</keyword>
<feature type="transmembrane region" description="Helical" evidence="9">
    <location>
        <begin position="585"/>
        <end position="605"/>
    </location>
</feature>
<dbReference type="SUPFAM" id="SSF161098">
    <property type="entry name" value="MetI-like"/>
    <property type="match status" value="1"/>
</dbReference>
<dbReference type="Pfam" id="PF00528">
    <property type="entry name" value="BPD_transp_1"/>
    <property type="match status" value="1"/>
</dbReference>
<evidence type="ECO:0000256" key="2">
    <source>
        <dbReference type="ARBA" id="ARBA00007069"/>
    </source>
</evidence>
<keyword evidence="5 9" id="KW-1003">Cell membrane</keyword>
<dbReference type="NCBIfam" id="TIGR00974">
    <property type="entry name" value="3a0107s02c"/>
    <property type="match status" value="1"/>
</dbReference>
<evidence type="ECO:0000259" key="10">
    <source>
        <dbReference type="PROSITE" id="PS50928"/>
    </source>
</evidence>
<keyword evidence="7 9" id="KW-1133">Transmembrane helix</keyword>
<keyword evidence="4" id="KW-0813">Transport</keyword>
<comment type="caution">
    <text evidence="9">Lacks conserved residue(s) required for the propagation of feature annotation.</text>
</comment>
<evidence type="ECO:0000256" key="1">
    <source>
        <dbReference type="ARBA" id="ARBA00004651"/>
    </source>
</evidence>
<evidence type="ECO:0000313" key="12">
    <source>
        <dbReference type="Proteomes" id="UP001165652"/>
    </source>
</evidence>
<comment type="caution">
    <text evidence="11">The sequence shown here is derived from an EMBL/GenBank/DDBJ whole genome shotgun (WGS) entry which is preliminary data.</text>
</comment>
<dbReference type="PANTHER" id="PTHR43470:SF5">
    <property type="entry name" value="PHOSPHATE TRANSPORT SYSTEM PERMEASE PROTEIN PSTA"/>
    <property type="match status" value="1"/>
</dbReference>
<proteinExistence type="inferred from homology"/>
<evidence type="ECO:0000256" key="4">
    <source>
        <dbReference type="ARBA" id="ARBA00022448"/>
    </source>
</evidence>
<accession>A0ABT5J971</accession>
<dbReference type="InterPro" id="IPR035906">
    <property type="entry name" value="MetI-like_sf"/>
</dbReference>
<evidence type="ECO:0000256" key="3">
    <source>
        <dbReference type="ARBA" id="ARBA00016864"/>
    </source>
</evidence>
<evidence type="ECO:0000313" key="11">
    <source>
        <dbReference type="EMBL" id="MDC7786212.1"/>
    </source>
</evidence>
<feature type="transmembrane region" description="Helical" evidence="9">
    <location>
        <begin position="33"/>
        <end position="52"/>
    </location>
</feature>
<dbReference type="PANTHER" id="PTHR43470">
    <property type="entry name" value="PHOSPHATE TRANSPORT SYSTEM PERMEASE PROTEIN PSTA-RELATED"/>
    <property type="match status" value="1"/>
</dbReference>
<sequence length="613" mass="64877">MTDVALPRVRSVDITSDAAKARIRARYRAEARFRAYGVAAIALTAVFLLVVLSDIVSKGLPAFTQHVLSMEVLVDKAEIDPQGTADPAVIRAGDFQLLVRNALRAQFPDVTSRLGRRALDGILSSGAADELRRRVVADPSLIGRTVKVPVLISDDADLYFKGTGTKIEREPGRGTLTVGGTSGEVTLSSTAGDFAEDLAVVKRALSAQARAARTEATRLRTIVQSIQASRAAAERELATARAAGNAVQIAAAERRLAAVTEEETGLSTRMNELSETAAALQARFEAPAAEEPVDASFPSLLVAVNGGLVKLTRIGGSAATGEVLLPLSSDAAAQPGTWQRVTYQTPATNRRVTDQEVAWLEALRDRGVVESRFNTAFFTSGDSREPELAGIRGALVGSALTLLVTLVLCLPIGVAAAIYLEEFAPKNRLTEVIEVNINNLAAVPSIVFGLLGLAVFLSFFGLPRSAPLVGGLVLALLVLPTIIIASRAAIKAVPPSIKEAALGVGASHQQAVFHHVLPLAMPGIMTGTIIGMAHALGETAPLLMIGMVAFIVEPATSITDAATVLPVQIYLWSDLPEIAFQAKTAAAIMVLLVFLFVMNGTAILLRKRFERRW</sequence>
<keyword evidence="12" id="KW-1185">Reference proteome</keyword>
<keyword evidence="8 9" id="KW-0472">Membrane</keyword>
<feature type="transmembrane region" description="Helical" evidence="9">
    <location>
        <begin position="394"/>
        <end position="420"/>
    </location>
</feature>
<evidence type="ECO:0000256" key="9">
    <source>
        <dbReference type="RuleBase" id="RU363043"/>
    </source>
</evidence>
<dbReference type="Proteomes" id="UP001165652">
    <property type="component" value="Unassembled WGS sequence"/>
</dbReference>
<name>A0ABT5J971_RHOTP</name>
<comment type="similarity">
    <text evidence="2 9">Belongs to the binding-protein-dependent transport system permease family. CysTW subfamily.</text>
</comment>